<dbReference type="InterPro" id="IPR025659">
    <property type="entry name" value="Tubby-like_C"/>
</dbReference>
<keyword evidence="3" id="KW-1185">Reference proteome</keyword>
<dbReference type="RefSeq" id="WP_073282104.1">
    <property type="nucleotide sequence ID" value="NZ_FRCP01000005.1"/>
</dbReference>
<dbReference type="SUPFAM" id="SSF54518">
    <property type="entry name" value="Tubby C-terminal domain-like"/>
    <property type="match status" value="1"/>
</dbReference>
<proteinExistence type="inferred from homology"/>
<dbReference type="Pfam" id="PF04525">
    <property type="entry name" value="LOR"/>
    <property type="match status" value="1"/>
</dbReference>
<protein>
    <submittedName>
        <fullName evidence="2">Uncharacterized protein YxjI</fullName>
    </submittedName>
</protein>
<dbReference type="InterPro" id="IPR007612">
    <property type="entry name" value="LOR"/>
</dbReference>
<comment type="similarity">
    <text evidence="1">Belongs to the LOR family.</text>
</comment>
<accession>A0A1M7F1E7</accession>
<name>A0A1M7F1E7_9FIRM</name>
<dbReference type="OrthoDB" id="652307at2"/>
<dbReference type="InterPro" id="IPR038595">
    <property type="entry name" value="LOR_sf"/>
</dbReference>
<gene>
    <name evidence="2" type="ORF">SAMN02746066_00343</name>
</gene>
<dbReference type="EMBL" id="FRCP01000005">
    <property type="protein sequence ID" value="SHL97855.1"/>
    <property type="molecule type" value="Genomic_DNA"/>
</dbReference>
<evidence type="ECO:0000313" key="3">
    <source>
        <dbReference type="Proteomes" id="UP000184038"/>
    </source>
</evidence>
<dbReference type="Gene3D" id="2.40.160.200">
    <property type="entry name" value="LURP1-related"/>
    <property type="match status" value="1"/>
</dbReference>
<evidence type="ECO:0000256" key="1">
    <source>
        <dbReference type="ARBA" id="ARBA00005437"/>
    </source>
</evidence>
<dbReference type="STRING" id="1120996.SAMN02746066_00343"/>
<reference evidence="2 3" key="1">
    <citation type="submission" date="2016-11" db="EMBL/GenBank/DDBJ databases">
        <authorList>
            <person name="Jaros S."/>
            <person name="Januszkiewicz K."/>
            <person name="Wedrychowicz H."/>
        </authorList>
    </citation>
    <scope>NUCLEOTIDE SEQUENCE [LARGE SCALE GENOMIC DNA]</scope>
    <source>
        <strain evidence="2 3">DSM 15930</strain>
    </source>
</reference>
<dbReference type="AlphaFoldDB" id="A0A1M7F1E7"/>
<sequence length="158" mass="18471">MKLLIKQRVFSWSDTYDVYDEYGNAKYFVKGEFFSLGHQIHVYDSRTSEEIGVIHQKLFSLMPRFEVEIRGRVIGEIQKKFTLFRPRYEIEYNGWNVDGDFLGWNYEVTNGSSTIMNIEKEILNWGDTYVIDFNNPADEIQGLMLVIAIDAANCSQND</sequence>
<evidence type="ECO:0000313" key="2">
    <source>
        <dbReference type="EMBL" id="SHL97855.1"/>
    </source>
</evidence>
<dbReference type="Proteomes" id="UP000184038">
    <property type="component" value="Unassembled WGS sequence"/>
</dbReference>
<organism evidence="2 3">
    <name type="scientific">Anaerosporobacter mobilis DSM 15930</name>
    <dbReference type="NCBI Taxonomy" id="1120996"/>
    <lineage>
        <taxon>Bacteria</taxon>
        <taxon>Bacillati</taxon>
        <taxon>Bacillota</taxon>
        <taxon>Clostridia</taxon>
        <taxon>Lachnospirales</taxon>
        <taxon>Lachnospiraceae</taxon>
        <taxon>Anaerosporobacter</taxon>
    </lineage>
</organism>